<dbReference type="PANTHER" id="PTHR13058">
    <property type="entry name" value="THREE PRIME REPAIR EXONUCLEASE 1, 2"/>
    <property type="match status" value="1"/>
</dbReference>
<name>A0AA48SFF5_9VIRU</name>
<reference evidence="9" key="2">
    <citation type="submission" date="2023-01" db="EMBL/GenBank/DDBJ databases">
        <authorList>
            <person name="Rosani U."/>
            <person name="Delmont T.O."/>
            <person name="Gaia M."/>
            <person name="Krupovic M."/>
        </authorList>
    </citation>
    <scope>NUCLEOTIDE SEQUENCE</scope>
    <source>
        <strain evidence="9">MalacoHV4/Med/2018 155</strain>
    </source>
</reference>
<sequence>MDCNTTISDDELVAFATEAEAEYFSTVKQSTADNKASTTDAGPSDSKVGPKRSINTITTNGKRIRGPTPTPLVSSDVSHRDGLFKVAPVVTSSVHQTRDDPVFIIIAMATTGLCSGPIVPHITQMSAIKHNGNTTDFFNKYVLPRCPVSPTATLHSGISVTHNVMYLKDDPVTCVPLTGMLDAFIDFISVWGNNVILMGHFATRFDFRILIHCLNKTQRICRFRSVVNGFIDTLPLLKKKFPGRASYNQNVLAADILKLPFNNSPPPVKVINLSLLLGLCDLPMAEVMKQLKPLNRRQVNSLKRSNFESLRGIIESGVMSTANVRNIADSGINMTRLRSVYSDGGVDSLRDLFVSKQNDGVLGPRKCKNLLHALPTLYTFFTVQDESCNKSTISNVGDVNIN</sequence>
<keyword evidence="5" id="KW-0269">Exonuclease</keyword>
<protein>
    <submittedName>
        <fullName evidence="9">ORF62</fullName>
    </submittedName>
</protein>
<evidence type="ECO:0000256" key="1">
    <source>
        <dbReference type="ARBA" id="ARBA00001946"/>
    </source>
</evidence>
<comment type="cofactor">
    <cofactor evidence="1">
        <name>Mg(2+)</name>
        <dbReference type="ChEBI" id="CHEBI:18420"/>
    </cofactor>
</comment>
<dbReference type="GO" id="GO:0046872">
    <property type="term" value="F:metal ion binding"/>
    <property type="evidence" value="ECO:0007669"/>
    <property type="project" value="UniProtKB-KW"/>
</dbReference>
<reference evidence="9" key="1">
    <citation type="journal article" date="2023" name="Front. Mar. Sci.">
        <title>Tracing the invertebrate herpesviruses in the global sequence datasets.</title>
        <authorList>
            <person name="Rosani U."/>
            <person name="Gaia M."/>
            <person name="Delmont T.O."/>
            <person name="Krupovic M."/>
        </authorList>
    </citation>
    <scope>NUCLEOTIDE SEQUENCE</scope>
    <source>
        <strain evidence="9">MalacoHV4/Med/2018 155</strain>
    </source>
</reference>
<dbReference type="Pfam" id="PF25244">
    <property type="entry name" value="PML_C"/>
    <property type="match status" value="1"/>
</dbReference>
<evidence type="ECO:0000256" key="2">
    <source>
        <dbReference type="ARBA" id="ARBA00022722"/>
    </source>
</evidence>
<keyword evidence="6" id="KW-0460">Magnesium</keyword>
<evidence type="ECO:0000313" key="9">
    <source>
        <dbReference type="EMBL" id="DBA11676.1"/>
    </source>
</evidence>
<dbReference type="InterPro" id="IPR057617">
    <property type="entry name" value="PML_C"/>
</dbReference>
<dbReference type="GO" id="GO:0003676">
    <property type="term" value="F:nucleic acid binding"/>
    <property type="evidence" value="ECO:0007669"/>
    <property type="project" value="InterPro"/>
</dbReference>
<accession>A0AA48SFF5</accession>
<dbReference type="EMBL" id="BK063082">
    <property type="protein sequence ID" value="DBA11676.1"/>
    <property type="molecule type" value="Genomic_DNA"/>
</dbReference>
<feature type="region of interest" description="Disordered" evidence="7">
    <location>
        <begin position="29"/>
        <end position="69"/>
    </location>
</feature>
<evidence type="ECO:0000256" key="5">
    <source>
        <dbReference type="ARBA" id="ARBA00022839"/>
    </source>
</evidence>
<evidence type="ECO:0000256" key="3">
    <source>
        <dbReference type="ARBA" id="ARBA00022723"/>
    </source>
</evidence>
<feature type="domain" description="PML C-terminal" evidence="8">
    <location>
        <begin position="306"/>
        <end position="374"/>
    </location>
</feature>
<dbReference type="SUPFAM" id="SSF53098">
    <property type="entry name" value="Ribonuclease H-like"/>
    <property type="match status" value="1"/>
</dbReference>
<proteinExistence type="predicted"/>
<dbReference type="GO" id="GO:0006308">
    <property type="term" value="P:DNA catabolic process"/>
    <property type="evidence" value="ECO:0007669"/>
    <property type="project" value="TreeGrafter"/>
</dbReference>
<feature type="compositionally biased region" description="Polar residues" evidence="7">
    <location>
        <begin position="29"/>
        <end position="41"/>
    </location>
</feature>
<dbReference type="Gene3D" id="3.30.420.10">
    <property type="entry name" value="Ribonuclease H-like superfamily/Ribonuclease H"/>
    <property type="match status" value="1"/>
</dbReference>
<evidence type="ECO:0000256" key="6">
    <source>
        <dbReference type="ARBA" id="ARBA00022842"/>
    </source>
</evidence>
<dbReference type="InterPro" id="IPR040393">
    <property type="entry name" value="TREX1/2"/>
</dbReference>
<dbReference type="PANTHER" id="PTHR13058:SF22">
    <property type="entry name" value="EXODEOXYRIBONUCLEASE III"/>
    <property type="match status" value="1"/>
</dbReference>
<dbReference type="GO" id="GO:0008296">
    <property type="term" value="F:3'-5'-DNA exonuclease activity"/>
    <property type="evidence" value="ECO:0007669"/>
    <property type="project" value="TreeGrafter"/>
</dbReference>
<keyword evidence="3" id="KW-0479">Metal-binding</keyword>
<evidence type="ECO:0000256" key="7">
    <source>
        <dbReference type="SAM" id="MobiDB-lite"/>
    </source>
</evidence>
<dbReference type="InterPro" id="IPR036397">
    <property type="entry name" value="RNaseH_sf"/>
</dbReference>
<keyword evidence="4" id="KW-0378">Hydrolase</keyword>
<organism evidence="9">
    <name type="scientific">Malaco herpesvirus 4</name>
    <dbReference type="NCBI Taxonomy" id="3031800"/>
    <lineage>
        <taxon>Viruses</taxon>
        <taxon>Duplodnaviria</taxon>
        <taxon>Heunggongvirae</taxon>
        <taxon>Peploviricota</taxon>
        <taxon>Herviviricetes</taxon>
        <taxon>Herpesvirales</taxon>
        <taxon>Malacoherpesviridae</taxon>
    </lineage>
</organism>
<dbReference type="InterPro" id="IPR012337">
    <property type="entry name" value="RNaseH-like_sf"/>
</dbReference>
<evidence type="ECO:0000256" key="4">
    <source>
        <dbReference type="ARBA" id="ARBA00022801"/>
    </source>
</evidence>
<evidence type="ECO:0000259" key="8">
    <source>
        <dbReference type="Pfam" id="PF25244"/>
    </source>
</evidence>
<keyword evidence="2" id="KW-0540">Nuclease</keyword>